<accession>A0A645AE67</accession>
<gene>
    <name evidence="1" type="ORF">SDC9_98241</name>
</gene>
<sequence length="66" mass="7424">MAGKGLPLQRVGGDLHRLTHFDLADIQFVNVHFKGKDRHIVDHRQISRRGGVDIIANLEVLFHDGS</sequence>
<reference evidence="1" key="1">
    <citation type="submission" date="2019-08" db="EMBL/GenBank/DDBJ databases">
        <authorList>
            <person name="Kucharzyk K."/>
            <person name="Murdoch R.W."/>
            <person name="Higgins S."/>
            <person name="Loffler F."/>
        </authorList>
    </citation>
    <scope>NUCLEOTIDE SEQUENCE</scope>
</reference>
<organism evidence="1">
    <name type="scientific">bioreactor metagenome</name>
    <dbReference type="NCBI Taxonomy" id="1076179"/>
    <lineage>
        <taxon>unclassified sequences</taxon>
        <taxon>metagenomes</taxon>
        <taxon>ecological metagenomes</taxon>
    </lineage>
</organism>
<name>A0A645AE67_9ZZZZ</name>
<comment type="caution">
    <text evidence="1">The sequence shown here is derived from an EMBL/GenBank/DDBJ whole genome shotgun (WGS) entry which is preliminary data.</text>
</comment>
<proteinExistence type="predicted"/>
<dbReference type="AlphaFoldDB" id="A0A645AE67"/>
<protein>
    <submittedName>
        <fullName evidence="1">Uncharacterized protein</fullName>
    </submittedName>
</protein>
<evidence type="ECO:0000313" key="1">
    <source>
        <dbReference type="EMBL" id="MPM51492.1"/>
    </source>
</evidence>
<dbReference type="EMBL" id="VSSQ01013441">
    <property type="protein sequence ID" value="MPM51492.1"/>
    <property type="molecule type" value="Genomic_DNA"/>
</dbReference>